<dbReference type="GO" id="GO:0003677">
    <property type="term" value="F:DNA binding"/>
    <property type="evidence" value="ECO:0007669"/>
    <property type="project" value="UniProtKB-KW"/>
</dbReference>
<dbReference type="EMBL" id="JADJUC010000002">
    <property type="protein sequence ID" value="MBK8523201.1"/>
    <property type="molecule type" value="Genomic_DNA"/>
</dbReference>
<proteinExistence type="inferred from homology"/>
<evidence type="ECO:0000259" key="6">
    <source>
        <dbReference type="Pfam" id="PF04542"/>
    </source>
</evidence>
<dbReference type="SUPFAM" id="SSF88659">
    <property type="entry name" value="Sigma3 and sigma4 domains of RNA polymerase sigma factors"/>
    <property type="match status" value="1"/>
</dbReference>
<evidence type="ECO:0000313" key="8">
    <source>
        <dbReference type="EMBL" id="MBK8523201.1"/>
    </source>
</evidence>
<accession>A0A9D7JZU8</accession>
<comment type="caution">
    <text evidence="8">The sequence shown here is derived from an EMBL/GenBank/DDBJ whole genome shotgun (WGS) entry which is preliminary data.</text>
</comment>
<sequence>MYADPRTDEGLMLAYQAGEMAAFEALYPRYRIRLYRYLVHQCGDAGLAEELYQDIWLRVINARADYAPLAKFSTWLFRIAHHRLIDHYRRHARDKVVRWEDCGEDNAIDDFPAPAELTPPAQLERLQLSARIGAALAELPEPQREVFLMAEEGGMTLEEIASATGTGRETVKSRLRYAMSKLRHSLKDLL</sequence>
<evidence type="ECO:0000256" key="3">
    <source>
        <dbReference type="ARBA" id="ARBA00023082"/>
    </source>
</evidence>
<dbReference type="Proteomes" id="UP000886689">
    <property type="component" value="Unassembled WGS sequence"/>
</dbReference>
<dbReference type="InterPro" id="IPR013249">
    <property type="entry name" value="RNA_pol_sigma70_r4_t2"/>
</dbReference>
<dbReference type="InterPro" id="IPR007627">
    <property type="entry name" value="RNA_pol_sigma70_r2"/>
</dbReference>
<dbReference type="Pfam" id="PF08281">
    <property type="entry name" value="Sigma70_r4_2"/>
    <property type="match status" value="1"/>
</dbReference>
<dbReference type="InterPro" id="IPR039425">
    <property type="entry name" value="RNA_pol_sigma-70-like"/>
</dbReference>
<organism evidence="8 9">
    <name type="scientific">Candidatus Proximibacter danicus</name>
    <dbReference type="NCBI Taxonomy" id="2954365"/>
    <lineage>
        <taxon>Bacteria</taxon>
        <taxon>Pseudomonadati</taxon>
        <taxon>Pseudomonadota</taxon>
        <taxon>Betaproteobacteria</taxon>
        <taxon>Candidatus Proximibacter</taxon>
    </lineage>
</organism>
<feature type="domain" description="RNA polymerase sigma-70 region 2" evidence="6">
    <location>
        <begin position="26"/>
        <end position="93"/>
    </location>
</feature>
<dbReference type="Gene3D" id="1.10.10.10">
    <property type="entry name" value="Winged helix-like DNA-binding domain superfamily/Winged helix DNA-binding domain"/>
    <property type="match status" value="1"/>
</dbReference>
<gene>
    <name evidence="8" type="ORF">IPL58_03195</name>
</gene>
<keyword evidence="3" id="KW-0731">Sigma factor</keyword>
<keyword evidence="2" id="KW-0805">Transcription regulation</keyword>
<dbReference type="GO" id="GO:0016987">
    <property type="term" value="F:sigma factor activity"/>
    <property type="evidence" value="ECO:0007669"/>
    <property type="project" value="UniProtKB-KW"/>
</dbReference>
<dbReference type="SUPFAM" id="SSF88946">
    <property type="entry name" value="Sigma2 domain of RNA polymerase sigma factors"/>
    <property type="match status" value="1"/>
</dbReference>
<name>A0A9D7JZU8_9PROT</name>
<keyword evidence="5" id="KW-0804">Transcription</keyword>
<dbReference type="Gene3D" id="1.10.1740.10">
    <property type="match status" value="1"/>
</dbReference>
<reference evidence="8" key="1">
    <citation type="submission" date="2020-10" db="EMBL/GenBank/DDBJ databases">
        <title>Connecting structure to function with the recovery of over 1000 high-quality activated sludge metagenome-assembled genomes encoding full-length rRNA genes using long-read sequencing.</title>
        <authorList>
            <person name="Singleton C.M."/>
            <person name="Petriglieri F."/>
            <person name="Kristensen J.M."/>
            <person name="Kirkegaard R.H."/>
            <person name="Michaelsen T.Y."/>
            <person name="Andersen M.H."/>
            <person name="Karst S.M."/>
            <person name="Dueholm M.S."/>
            <person name="Nielsen P.H."/>
            <person name="Albertsen M."/>
        </authorList>
    </citation>
    <scope>NUCLEOTIDE SEQUENCE</scope>
    <source>
        <strain evidence="8">Hirt_18-Q3-R61-65_BATAC.395</strain>
    </source>
</reference>
<comment type="similarity">
    <text evidence="1">Belongs to the sigma-70 factor family. ECF subfamily.</text>
</comment>
<dbReference type="PANTHER" id="PTHR43133">
    <property type="entry name" value="RNA POLYMERASE ECF-TYPE SIGMA FACTO"/>
    <property type="match status" value="1"/>
</dbReference>
<dbReference type="Pfam" id="PF04542">
    <property type="entry name" value="Sigma70_r2"/>
    <property type="match status" value="1"/>
</dbReference>
<dbReference type="InterPro" id="IPR014284">
    <property type="entry name" value="RNA_pol_sigma-70_dom"/>
</dbReference>
<evidence type="ECO:0000313" key="9">
    <source>
        <dbReference type="Proteomes" id="UP000886689"/>
    </source>
</evidence>
<dbReference type="GO" id="GO:0006352">
    <property type="term" value="P:DNA-templated transcription initiation"/>
    <property type="evidence" value="ECO:0007669"/>
    <property type="project" value="InterPro"/>
</dbReference>
<dbReference type="NCBIfam" id="NF009166">
    <property type="entry name" value="PRK12513.1"/>
    <property type="match status" value="1"/>
</dbReference>
<evidence type="ECO:0000259" key="7">
    <source>
        <dbReference type="Pfam" id="PF08281"/>
    </source>
</evidence>
<evidence type="ECO:0000256" key="4">
    <source>
        <dbReference type="ARBA" id="ARBA00023125"/>
    </source>
</evidence>
<evidence type="ECO:0000256" key="5">
    <source>
        <dbReference type="ARBA" id="ARBA00023163"/>
    </source>
</evidence>
<evidence type="ECO:0000256" key="2">
    <source>
        <dbReference type="ARBA" id="ARBA00023015"/>
    </source>
</evidence>
<dbReference type="NCBIfam" id="TIGR02937">
    <property type="entry name" value="sigma70-ECF"/>
    <property type="match status" value="1"/>
</dbReference>
<evidence type="ECO:0000256" key="1">
    <source>
        <dbReference type="ARBA" id="ARBA00010641"/>
    </source>
</evidence>
<dbReference type="PANTHER" id="PTHR43133:SF8">
    <property type="entry name" value="RNA POLYMERASE SIGMA FACTOR HI_1459-RELATED"/>
    <property type="match status" value="1"/>
</dbReference>
<dbReference type="InterPro" id="IPR013325">
    <property type="entry name" value="RNA_pol_sigma_r2"/>
</dbReference>
<dbReference type="CDD" id="cd06171">
    <property type="entry name" value="Sigma70_r4"/>
    <property type="match status" value="1"/>
</dbReference>
<protein>
    <submittedName>
        <fullName evidence="8">RNA polymerase sigma factor</fullName>
    </submittedName>
</protein>
<keyword evidence="4" id="KW-0238">DNA-binding</keyword>
<dbReference type="InterPro" id="IPR036388">
    <property type="entry name" value="WH-like_DNA-bd_sf"/>
</dbReference>
<dbReference type="InterPro" id="IPR013324">
    <property type="entry name" value="RNA_pol_sigma_r3/r4-like"/>
</dbReference>
<dbReference type="AlphaFoldDB" id="A0A9D7JZU8"/>
<feature type="domain" description="RNA polymerase sigma factor 70 region 4 type 2" evidence="7">
    <location>
        <begin position="131"/>
        <end position="182"/>
    </location>
</feature>